<dbReference type="Proteomes" id="UP001152795">
    <property type="component" value="Unassembled WGS sequence"/>
</dbReference>
<organism evidence="2 3">
    <name type="scientific">Paramuricea clavata</name>
    <name type="common">Red gorgonian</name>
    <name type="synonym">Violescent sea-whip</name>
    <dbReference type="NCBI Taxonomy" id="317549"/>
    <lineage>
        <taxon>Eukaryota</taxon>
        <taxon>Metazoa</taxon>
        <taxon>Cnidaria</taxon>
        <taxon>Anthozoa</taxon>
        <taxon>Octocorallia</taxon>
        <taxon>Malacalcyonacea</taxon>
        <taxon>Plexauridae</taxon>
        <taxon>Paramuricea</taxon>
    </lineage>
</organism>
<dbReference type="EMBL" id="CACRXK020002166">
    <property type="protein sequence ID" value="CAB3993004.1"/>
    <property type="molecule type" value="Genomic_DNA"/>
</dbReference>
<proteinExistence type="predicted"/>
<dbReference type="InterPro" id="IPR002035">
    <property type="entry name" value="VWF_A"/>
</dbReference>
<keyword evidence="3" id="KW-1185">Reference proteome</keyword>
<feature type="domain" description="VWFA" evidence="1">
    <location>
        <begin position="229"/>
        <end position="350"/>
    </location>
</feature>
<comment type="caution">
    <text evidence="2">The sequence shown here is derived from an EMBL/GenBank/DDBJ whole genome shotgun (WGS) entry which is preliminary data.</text>
</comment>
<dbReference type="OrthoDB" id="10051861at2759"/>
<reference evidence="2" key="1">
    <citation type="submission" date="2020-04" db="EMBL/GenBank/DDBJ databases">
        <authorList>
            <person name="Alioto T."/>
            <person name="Alioto T."/>
            <person name="Gomez Garrido J."/>
        </authorList>
    </citation>
    <scope>NUCLEOTIDE SEQUENCE</scope>
    <source>
        <strain evidence="2">A484AB</strain>
    </source>
</reference>
<evidence type="ECO:0000259" key="1">
    <source>
        <dbReference type="Pfam" id="PF00092"/>
    </source>
</evidence>
<evidence type="ECO:0000313" key="2">
    <source>
        <dbReference type="EMBL" id="CAB3993004.1"/>
    </source>
</evidence>
<dbReference type="InterPro" id="IPR038765">
    <property type="entry name" value="Papain-like_cys_pep_sf"/>
</dbReference>
<dbReference type="CDD" id="cd00198">
    <property type="entry name" value="vWFA"/>
    <property type="match status" value="1"/>
</dbReference>
<dbReference type="SUPFAM" id="SSF54001">
    <property type="entry name" value="Cysteine proteinases"/>
    <property type="match status" value="1"/>
</dbReference>
<dbReference type="Gene3D" id="3.40.50.410">
    <property type="entry name" value="von Willebrand factor, type A domain"/>
    <property type="match status" value="1"/>
</dbReference>
<accession>A0A6S7GHV4</accession>
<sequence>MSLTGILLDVSGSMQRNIGSGTDEEGGSWVQSIFNVIDDLIEHDLTSENRVFAIGVGAECPGKEIFDVIATLQQFENTNMPVTEDHINEILDILERNGARNIRNWACNVKLIQDVLSEYMATLTLREFESDEHFVKKFMDHFLPPGFQDTVPTAPLAGGVLSGLKKVANIAENATISYERGYRRSCKKAKCYLEDGSRILKDVGTHSIFTVQDASRIIIRGCVGEKELNELSNERKQELLENVKLFIYGKTPLYESLEKAIKLFEEDTSGNKLLFVLSDGEPTDGSNEDIHKINKITSKLREAGVKIVSCLVSGSTNIHPKRLYDTMPPGWEPGAKFLFSLSSEVRTQDLVARAVLVKRGWTIDIAKNETKLFMQVNHPDNLREACEVARNVVCSSDALSELLVSVDLDIYINRITSAFRAKDQREECTCYAFASAVVLHLAMHRVHGLEEGCPSFDELKDEIIDAYGKMGADTSQVLEKMCRNKQWDAFGNFYDTNPTGILTQNELDVRECPTSPPPRTFGYAVVLTSYNSKCLTFMNSWGEEWANNGFFRVKNADVLGDQLEFFDVDDLSEGEKEHCHQHGSEVATKLMKSLKGLQKAEYICPECQQTSLVTEFTGTLSKVQCPKCLREFSTSANAGNILALNVYLTSLSR</sequence>
<dbReference type="InterPro" id="IPR036465">
    <property type="entry name" value="vWFA_dom_sf"/>
</dbReference>
<dbReference type="SUPFAM" id="SSF53300">
    <property type="entry name" value="vWA-like"/>
    <property type="match status" value="1"/>
</dbReference>
<name>A0A6S7GHV4_PARCT</name>
<dbReference type="AlphaFoldDB" id="A0A6S7GHV4"/>
<gene>
    <name evidence="2" type="ORF">PACLA_8A009484</name>
</gene>
<dbReference type="Gene3D" id="3.90.70.10">
    <property type="entry name" value="Cysteine proteinases"/>
    <property type="match status" value="1"/>
</dbReference>
<protein>
    <recommendedName>
        <fullName evidence="1">VWFA domain-containing protein</fullName>
    </recommendedName>
</protein>
<evidence type="ECO:0000313" key="3">
    <source>
        <dbReference type="Proteomes" id="UP001152795"/>
    </source>
</evidence>
<dbReference type="Pfam" id="PF00092">
    <property type="entry name" value="VWA"/>
    <property type="match status" value="1"/>
</dbReference>